<evidence type="ECO:0000313" key="3">
    <source>
        <dbReference type="Proteomes" id="UP000181951"/>
    </source>
</evidence>
<proteinExistence type="predicted"/>
<sequence>MTSARPKRPVSDLPGDPARLHLHYGHGHPATPYDYQDTLEPWHVAVTFGTGDEEWEEEEEDSDSPAPAAAGTRIGHLVLWRLRDYTGDNRWEVADAESGDLEVIAAAVLGRSGRTEYNAWFEKAITQPVGDLLILDRVTLDKAWRGFGLGPFLAGEAIRRLSGGCCAVAAYPAMGEYPEDREQVTEAYRRQAKKKIAALWESIGFQPFRRGVWLLDTALQAPEELMFARRDDLHALSAAFQQSRSL</sequence>
<keyword evidence="3" id="KW-1185">Reference proteome</keyword>
<dbReference type="InterPro" id="IPR016181">
    <property type="entry name" value="Acyl_CoA_acyltransferase"/>
</dbReference>
<protein>
    <submittedName>
        <fullName evidence="2">Uncharacterized protein</fullName>
    </submittedName>
</protein>
<dbReference type="EMBL" id="FODD01000072">
    <property type="protein sequence ID" value="SEP02238.1"/>
    <property type="molecule type" value="Genomic_DNA"/>
</dbReference>
<organism evidence="2 3">
    <name type="scientific">Actinacidiphila rubida</name>
    <dbReference type="NCBI Taxonomy" id="310780"/>
    <lineage>
        <taxon>Bacteria</taxon>
        <taxon>Bacillati</taxon>
        <taxon>Actinomycetota</taxon>
        <taxon>Actinomycetes</taxon>
        <taxon>Kitasatosporales</taxon>
        <taxon>Streptomycetaceae</taxon>
        <taxon>Actinacidiphila</taxon>
    </lineage>
</organism>
<dbReference type="OrthoDB" id="4315712at2"/>
<accession>A0A1H8UI03</accession>
<reference evidence="2 3" key="1">
    <citation type="submission" date="2016-10" db="EMBL/GenBank/DDBJ databases">
        <authorList>
            <person name="de Groot N.N."/>
        </authorList>
    </citation>
    <scope>NUCLEOTIDE SEQUENCE [LARGE SCALE GENOMIC DNA]</scope>
    <source>
        <strain evidence="2 3">CGMCC 4.2026</strain>
    </source>
</reference>
<dbReference type="AlphaFoldDB" id="A0A1H8UI03"/>
<dbReference type="SUPFAM" id="SSF55729">
    <property type="entry name" value="Acyl-CoA N-acyltransferases (Nat)"/>
    <property type="match status" value="1"/>
</dbReference>
<evidence type="ECO:0000256" key="1">
    <source>
        <dbReference type="SAM" id="MobiDB-lite"/>
    </source>
</evidence>
<dbReference type="Proteomes" id="UP000181951">
    <property type="component" value="Unassembled WGS sequence"/>
</dbReference>
<dbReference type="STRING" id="310780.SAMN05216267_107218"/>
<feature type="region of interest" description="Disordered" evidence="1">
    <location>
        <begin position="1"/>
        <end position="25"/>
    </location>
</feature>
<name>A0A1H8UI03_9ACTN</name>
<dbReference type="RefSeq" id="WP_069462328.1">
    <property type="nucleotide sequence ID" value="NZ_FODD01000072.1"/>
</dbReference>
<gene>
    <name evidence="2" type="ORF">SAMN05216267_107218</name>
</gene>
<evidence type="ECO:0000313" key="2">
    <source>
        <dbReference type="EMBL" id="SEP02238.1"/>
    </source>
</evidence>